<organism evidence="2 3">
    <name type="scientific">Dryococelus australis</name>
    <dbReference type="NCBI Taxonomy" id="614101"/>
    <lineage>
        <taxon>Eukaryota</taxon>
        <taxon>Metazoa</taxon>
        <taxon>Ecdysozoa</taxon>
        <taxon>Arthropoda</taxon>
        <taxon>Hexapoda</taxon>
        <taxon>Insecta</taxon>
        <taxon>Pterygota</taxon>
        <taxon>Neoptera</taxon>
        <taxon>Polyneoptera</taxon>
        <taxon>Phasmatodea</taxon>
        <taxon>Verophasmatodea</taxon>
        <taxon>Anareolatae</taxon>
        <taxon>Phasmatidae</taxon>
        <taxon>Eurycanthinae</taxon>
        <taxon>Dryococelus</taxon>
    </lineage>
</organism>
<proteinExistence type="predicted"/>
<evidence type="ECO:0000313" key="3">
    <source>
        <dbReference type="Proteomes" id="UP001159363"/>
    </source>
</evidence>
<feature type="region of interest" description="Disordered" evidence="1">
    <location>
        <begin position="1"/>
        <end position="24"/>
    </location>
</feature>
<keyword evidence="3" id="KW-1185">Reference proteome</keyword>
<protein>
    <submittedName>
        <fullName evidence="2">Uncharacterized protein</fullName>
    </submittedName>
</protein>
<dbReference type="EMBL" id="JARBHB010000002">
    <property type="protein sequence ID" value="KAJ8893008.1"/>
    <property type="molecule type" value="Genomic_DNA"/>
</dbReference>
<comment type="caution">
    <text evidence="2">The sequence shown here is derived from an EMBL/GenBank/DDBJ whole genome shotgun (WGS) entry which is preliminary data.</text>
</comment>
<reference evidence="2 3" key="1">
    <citation type="submission" date="2023-02" db="EMBL/GenBank/DDBJ databases">
        <title>LHISI_Scaffold_Assembly.</title>
        <authorList>
            <person name="Stuart O.P."/>
            <person name="Cleave R."/>
            <person name="Magrath M.J.L."/>
            <person name="Mikheyev A.S."/>
        </authorList>
    </citation>
    <scope>NUCLEOTIDE SEQUENCE [LARGE SCALE GENOMIC DNA]</scope>
    <source>
        <strain evidence="2">Daus_M_001</strain>
        <tissue evidence="2">Leg muscle</tissue>
    </source>
</reference>
<evidence type="ECO:0000256" key="1">
    <source>
        <dbReference type="SAM" id="MobiDB-lite"/>
    </source>
</evidence>
<name>A0ABQ9I8L7_9NEOP</name>
<gene>
    <name evidence="2" type="ORF">PR048_005589</name>
</gene>
<accession>A0ABQ9I8L7</accession>
<sequence length="133" mass="15458">MADSQLFWGSRREKHPNKMSSQNEYNVPQLQESRIYCHTESRNIKLPLSEVLSNSKIITPYVLIGDEDFPLAISFYIAFYKLDAQYIPFWPSFKPVYSCARRLPIRARQPTCQPISQTIWNLSQQAAVANDRS</sequence>
<evidence type="ECO:0000313" key="2">
    <source>
        <dbReference type="EMBL" id="KAJ8893008.1"/>
    </source>
</evidence>
<dbReference type="Proteomes" id="UP001159363">
    <property type="component" value="Chromosome 2"/>
</dbReference>